<accession>A0ABR4JZJ0</accession>
<feature type="domain" description="Xylanolytic transcriptional activator regulatory" evidence="6">
    <location>
        <begin position="175"/>
        <end position="254"/>
    </location>
</feature>
<organism evidence="7 8">
    <name type="scientific">Aspergillus pseudoustus</name>
    <dbReference type="NCBI Taxonomy" id="1810923"/>
    <lineage>
        <taxon>Eukaryota</taxon>
        <taxon>Fungi</taxon>
        <taxon>Dikarya</taxon>
        <taxon>Ascomycota</taxon>
        <taxon>Pezizomycotina</taxon>
        <taxon>Eurotiomycetes</taxon>
        <taxon>Eurotiomycetidae</taxon>
        <taxon>Eurotiales</taxon>
        <taxon>Aspergillaceae</taxon>
        <taxon>Aspergillus</taxon>
        <taxon>Aspergillus subgen. Nidulantes</taxon>
    </lineage>
</organism>
<reference evidence="7 8" key="1">
    <citation type="submission" date="2024-07" db="EMBL/GenBank/DDBJ databases">
        <title>Section-level genome sequencing and comparative genomics of Aspergillus sections Usti and Cavernicolus.</title>
        <authorList>
            <consortium name="Lawrence Berkeley National Laboratory"/>
            <person name="Nybo J.L."/>
            <person name="Vesth T.C."/>
            <person name="Theobald S."/>
            <person name="Frisvad J.C."/>
            <person name="Larsen T.O."/>
            <person name="Kjaerboelling I."/>
            <person name="Rothschild-Mancinelli K."/>
            <person name="Lyhne E.K."/>
            <person name="Kogle M.E."/>
            <person name="Barry K."/>
            <person name="Clum A."/>
            <person name="Na H."/>
            <person name="Ledsgaard L."/>
            <person name="Lin J."/>
            <person name="Lipzen A."/>
            <person name="Kuo A."/>
            <person name="Riley R."/>
            <person name="Mondo S."/>
            <person name="Labutti K."/>
            <person name="Haridas S."/>
            <person name="Pangalinan J."/>
            <person name="Salamov A.A."/>
            <person name="Simmons B.A."/>
            <person name="Magnuson J.K."/>
            <person name="Chen J."/>
            <person name="Drula E."/>
            <person name="Henrissat B."/>
            <person name="Wiebenga A."/>
            <person name="Lubbers R.J."/>
            <person name="Gomes A.C."/>
            <person name="Makela M.R."/>
            <person name="Stajich J."/>
            <person name="Grigoriev I.V."/>
            <person name="Mortensen U.H."/>
            <person name="De Vries R.P."/>
            <person name="Baker S.E."/>
            <person name="Andersen M.R."/>
        </authorList>
    </citation>
    <scope>NUCLEOTIDE SEQUENCE [LARGE SCALE GENOMIC DNA]</scope>
    <source>
        <strain evidence="7 8">CBS 123904</strain>
    </source>
</reference>
<evidence type="ECO:0000256" key="1">
    <source>
        <dbReference type="ARBA" id="ARBA00004123"/>
    </source>
</evidence>
<keyword evidence="5" id="KW-0539">Nucleus</keyword>
<evidence type="ECO:0000256" key="3">
    <source>
        <dbReference type="ARBA" id="ARBA00023125"/>
    </source>
</evidence>
<dbReference type="CDD" id="cd12148">
    <property type="entry name" value="fungal_TF_MHR"/>
    <property type="match status" value="1"/>
</dbReference>
<dbReference type="InterPro" id="IPR007219">
    <property type="entry name" value="XnlR_reg_dom"/>
</dbReference>
<keyword evidence="8" id="KW-1185">Reference proteome</keyword>
<comment type="subcellular location">
    <subcellularLocation>
        <location evidence="1">Nucleus</location>
    </subcellularLocation>
</comment>
<keyword evidence="2" id="KW-0805">Transcription regulation</keyword>
<evidence type="ECO:0000313" key="8">
    <source>
        <dbReference type="Proteomes" id="UP001610446"/>
    </source>
</evidence>
<name>A0ABR4JZJ0_9EURO</name>
<gene>
    <name evidence="7" type="ORF">BJY01DRAFT_247639</name>
</gene>
<proteinExistence type="predicted"/>
<evidence type="ECO:0000259" key="6">
    <source>
        <dbReference type="SMART" id="SM00906"/>
    </source>
</evidence>
<comment type="caution">
    <text evidence="7">The sequence shown here is derived from an EMBL/GenBank/DDBJ whole genome shotgun (WGS) entry which is preliminary data.</text>
</comment>
<evidence type="ECO:0000256" key="4">
    <source>
        <dbReference type="ARBA" id="ARBA00023163"/>
    </source>
</evidence>
<dbReference type="EMBL" id="JBFXLU010000071">
    <property type="protein sequence ID" value="KAL2845484.1"/>
    <property type="molecule type" value="Genomic_DNA"/>
</dbReference>
<keyword evidence="4" id="KW-0804">Transcription</keyword>
<dbReference type="Proteomes" id="UP001610446">
    <property type="component" value="Unassembled WGS sequence"/>
</dbReference>
<evidence type="ECO:0000256" key="5">
    <source>
        <dbReference type="ARBA" id="ARBA00023242"/>
    </source>
</evidence>
<dbReference type="PANTHER" id="PTHR46910">
    <property type="entry name" value="TRANSCRIPTION FACTOR PDR1"/>
    <property type="match status" value="1"/>
</dbReference>
<dbReference type="InterPro" id="IPR050987">
    <property type="entry name" value="AtrR-like"/>
</dbReference>
<protein>
    <recommendedName>
        <fullName evidence="6">Xylanolytic transcriptional activator regulatory domain-containing protein</fullName>
    </recommendedName>
</protein>
<evidence type="ECO:0000313" key="7">
    <source>
        <dbReference type="EMBL" id="KAL2845484.1"/>
    </source>
</evidence>
<sequence>MASGAQQVIAHDMEIMMMRSQTQGITPLPDISIIEGLLHEYLGRDLYQRYPIFDPDIFQAIVTTAYDITYPYTRNVAHRACVFAFIALMCVICQDIVRKYPFIDGEMCAINARCLMGEALNGETSLELAQAAATLVSVSRLTYYGLLFDYAKLTFLTIFLLQALHGTLCNSLSVAIHFNSIAGRLVFLLGGHTAPFLGETSALATREQHAGLQIRNLFWICYFTDKDLVFRTGLPPAIDDSCCNLSLPPGYVATLYSIPSIPITTATFVFDIRLCIIKSRIYTLLYSEESLRRPEAETEDVIRHLESTLGSWKRSLPPGAQPASIGLPCSPREIKAPLRLLFTWIEYYHCASILHLARSHLSHGDVLRTVAGAYDMPGELMVPIEASRMTLLQLDHDIQQEFLAVQLQCTFQLSLAAITIFWNILHSSESCANDLSLLWRLGSCLDEIQSNCRLPKSILTHLFDISSYTKELHRLATSSKTPPPPSSGA</sequence>
<keyword evidence="3" id="KW-0238">DNA-binding</keyword>
<dbReference type="SMART" id="SM00906">
    <property type="entry name" value="Fungal_trans"/>
    <property type="match status" value="1"/>
</dbReference>
<evidence type="ECO:0000256" key="2">
    <source>
        <dbReference type="ARBA" id="ARBA00023015"/>
    </source>
</evidence>
<dbReference type="PANTHER" id="PTHR46910:SF37">
    <property type="entry name" value="ZN(II)2CYS6 TRANSCRIPTION FACTOR (EUROFUNG)"/>
    <property type="match status" value="1"/>
</dbReference>